<evidence type="ECO:0000313" key="3">
    <source>
        <dbReference type="EMBL" id="STY70847.1"/>
    </source>
</evidence>
<dbReference type="InterPro" id="IPR003010">
    <property type="entry name" value="C-N_Hydrolase"/>
</dbReference>
<reference evidence="3 4" key="1">
    <citation type="submission" date="2018-06" db="EMBL/GenBank/DDBJ databases">
        <authorList>
            <consortium name="Pathogen Informatics"/>
            <person name="Doyle S."/>
        </authorList>
    </citation>
    <scope>NUCLEOTIDE SEQUENCE [LARGE SCALE GENOMIC DNA]</scope>
    <source>
        <strain evidence="3 4">NCTC10571</strain>
    </source>
</reference>
<dbReference type="CDD" id="cd07572">
    <property type="entry name" value="nit"/>
    <property type="match status" value="1"/>
</dbReference>
<dbReference type="PANTHER" id="PTHR23088:SF30">
    <property type="entry name" value="OMEGA-AMIDASE NIT2"/>
    <property type="match status" value="1"/>
</dbReference>
<evidence type="ECO:0000259" key="2">
    <source>
        <dbReference type="PROSITE" id="PS50263"/>
    </source>
</evidence>
<dbReference type="AlphaFoldDB" id="A0A378NSM7"/>
<keyword evidence="1 3" id="KW-0378">Hydrolase</keyword>
<dbReference type="GO" id="GO:0006541">
    <property type="term" value="P:glutamine metabolic process"/>
    <property type="evidence" value="ECO:0007669"/>
    <property type="project" value="TreeGrafter"/>
</dbReference>
<dbReference type="PROSITE" id="PS50263">
    <property type="entry name" value="CN_HYDROLASE"/>
    <property type="match status" value="1"/>
</dbReference>
<dbReference type="GO" id="GO:0006528">
    <property type="term" value="P:asparagine metabolic process"/>
    <property type="evidence" value="ECO:0007669"/>
    <property type="project" value="TreeGrafter"/>
</dbReference>
<dbReference type="EMBL" id="UGPP01000001">
    <property type="protein sequence ID" value="STY70847.1"/>
    <property type="molecule type" value="Genomic_DNA"/>
</dbReference>
<dbReference type="Pfam" id="PF00795">
    <property type="entry name" value="CN_hydrolase"/>
    <property type="match status" value="1"/>
</dbReference>
<dbReference type="PANTHER" id="PTHR23088">
    <property type="entry name" value="NITRILASE-RELATED"/>
    <property type="match status" value="1"/>
</dbReference>
<accession>A0A378NSM7</accession>
<dbReference type="Proteomes" id="UP000255234">
    <property type="component" value="Unassembled WGS sequence"/>
</dbReference>
<dbReference type="SUPFAM" id="SSF56317">
    <property type="entry name" value="Carbon-nitrogen hydrolase"/>
    <property type="match status" value="1"/>
</dbReference>
<protein>
    <submittedName>
        <fullName evidence="3">(R)-stereoselective amidase</fullName>
        <ecNumber evidence="3">3.5.1.100</ecNumber>
    </submittedName>
</protein>
<dbReference type="RefSeq" id="WP_115151309.1">
    <property type="nucleotide sequence ID" value="NZ_UGPP01000001.1"/>
</dbReference>
<name>A0A378NSM7_9FIRM</name>
<gene>
    <name evidence="3" type="primary">ramA</name>
    <name evidence="3" type="ORF">NCTC10571_00994</name>
</gene>
<dbReference type="GO" id="GO:0050152">
    <property type="term" value="F:omega-amidase activity"/>
    <property type="evidence" value="ECO:0007669"/>
    <property type="project" value="TreeGrafter"/>
</dbReference>
<dbReference type="InterPro" id="IPR036526">
    <property type="entry name" value="C-N_Hydrolase_sf"/>
</dbReference>
<organism evidence="3 4">
    <name type="scientific">Megamonas hypermegale</name>
    <dbReference type="NCBI Taxonomy" id="158847"/>
    <lineage>
        <taxon>Bacteria</taxon>
        <taxon>Bacillati</taxon>
        <taxon>Bacillota</taxon>
        <taxon>Negativicutes</taxon>
        <taxon>Selenomonadales</taxon>
        <taxon>Selenomonadaceae</taxon>
        <taxon>Megamonas</taxon>
    </lineage>
</organism>
<dbReference type="InterPro" id="IPR045254">
    <property type="entry name" value="Nit1/2_C-N_Hydrolase"/>
</dbReference>
<proteinExistence type="predicted"/>
<sequence>MLNILQLQTKVLSSKEQTLNYIEAYLKKFLHLQPDIVTLPEMFNCPYDNKSFPLYAEFEGDITYKFCQNLAKKYNIYLSAGSIPEKDEQNHLFNTAYVFDNNGNCIAKHRKMHLFDIDVKNGQRFKESDTLSAGNNITVFDTKWGKMGLCICYDFRFPELARLMVDLGAKIILVPAAFNMTTGPLHWELLFQSRAVDNQVFTIGTAPARNLNASYHSYGHSIIVSPWGKILNQADFEETALFTTIDLNEISLVREQIPLLRHRRLDIYELTQK</sequence>
<evidence type="ECO:0000256" key="1">
    <source>
        <dbReference type="ARBA" id="ARBA00022801"/>
    </source>
</evidence>
<feature type="domain" description="CN hydrolase" evidence="2">
    <location>
        <begin position="1"/>
        <end position="247"/>
    </location>
</feature>
<dbReference type="GO" id="GO:0006107">
    <property type="term" value="P:oxaloacetate metabolic process"/>
    <property type="evidence" value="ECO:0007669"/>
    <property type="project" value="TreeGrafter"/>
</dbReference>
<dbReference type="Gene3D" id="3.60.110.10">
    <property type="entry name" value="Carbon-nitrogen hydrolase"/>
    <property type="match status" value="1"/>
</dbReference>
<evidence type="ECO:0000313" key="4">
    <source>
        <dbReference type="Proteomes" id="UP000255234"/>
    </source>
</evidence>
<dbReference type="EC" id="3.5.1.100" evidence="3"/>